<sequence length="180" mass="20664">MEKLSQERRVTYRQADLEYGIRGLRMSELSDWGSELDKLHIDREVLFLAMYFIDAVLMDMIERGFKEIDMVLAIPVIARAVAASLSTKIISRKDVRKFITVHKAIKDSQKAVHQLLEVWMIELVGFRLLVPSAADFVHGLAFRCLRKTIENDTSTDLYLAEALCRLSLFEFPTGKRQPAC</sequence>
<proteinExistence type="predicted"/>
<evidence type="ECO:0000313" key="1">
    <source>
        <dbReference type="EMBL" id="CEM06801.1"/>
    </source>
</evidence>
<dbReference type="AlphaFoldDB" id="A0A0G4F3L7"/>
<organism evidence="1">
    <name type="scientific">Chromera velia CCMP2878</name>
    <dbReference type="NCBI Taxonomy" id="1169474"/>
    <lineage>
        <taxon>Eukaryota</taxon>
        <taxon>Sar</taxon>
        <taxon>Alveolata</taxon>
        <taxon>Colpodellida</taxon>
        <taxon>Chromeraceae</taxon>
        <taxon>Chromera</taxon>
    </lineage>
</organism>
<name>A0A0G4F3L7_9ALVE</name>
<accession>A0A0G4F3L7</accession>
<protein>
    <submittedName>
        <fullName evidence="1">Uncharacterized protein</fullName>
    </submittedName>
</protein>
<dbReference type="VEuPathDB" id="CryptoDB:Cvel_15069"/>
<gene>
    <name evidence="1" type="ORF">Cvel_15069</name>
</gene>
<dbReference type="EMBL" id="CDMZ01000108">
    <property type="protein sequence ID" value="CEM06801.1"/>
    <property type="molecule type" value="Genomic_DNA"/>
</dbReference>
<reference evidence="1" key="1">
    <citation type="submission" date="2014-11" db="EMBL/GenBank/DDBJ databases">
        <authorList>
            <person name="Otto D Thomas"/>
            <person name="Naeem Raeece"/>
        </authorList>
    </citation>
    <scope>NUCLEOTIDE SEQUENCE</scope>
</reference>